<dbReference type="Proteomes" id="UP000799428">
    <property type="component" value="Unassembled WGS sequence"/>
</dbReference>
<reference evidence="1" key="1">
    <citation type="journal article" date="2020" name="Stud. Mycol.">
        <title>101 Dothideomycetes genomes: a test case for predicting lifestyles and emergence of pathogens.</title>
        <authorList>
            <person name="Haridas S."/>
            <person name="Albert R."/>
            <person name="Binder M."/>
            <person name="Bloem J."/>
            <person name="Labutti K."/>
            <person name="Salamov A."/>
            <person name="Andreopoulos B."/>
            <person name="Baker S."/>
            <person name="Barry K."/>
            <person name="Bills G."/>
            <person name="Bluhm B."/>
            <person name="Cannon C."/>
            <person name="Castanera R."/>
            <person name="Culley D."/>
            <person name="Daum C."/>
            <person name="Ezra D."/>
            <person name="Gonzalez J."/>
            <person name="Henrissat B."/>
            <person name="Kuo A."/>
            <person name="Liang C."/>
            <person name="Lipzen A."/>
            <person name="Lutzoni F."/>
            <person name="Magnuson J."/>
            <person name="Mondo S."/>
            <person name="Nolan M."/>
            <person name="Ohm R."/>
            <person name="Pangilinan J."/>
            <person name="Park H.-J."/>
            <person name="Ramirez L."/>
            <person name="Alfaro M."/>
            <person name="Sun H."/>
            <person name="Tritt A."/>
            <person name="Yoshinaga Y."/>
            <person name="Zwiers L.-H."/>
            <person name="Turgeon B."/>
            <person name="Goodwin S."/>
            <person name="Spatafora J."/>
            <person name="Crous P."/>
            <person name="Grigoriev I."/>
        </authorList>
    </citation>
    <scope>NUCLEOTIDE SEQUENCE</scope>
    <source>
        <strain evidence="1">CBS 279.74</strain>
    </source>
</reference>
<sequence>MASLGGSDGYRWVSTSKLVTFHAYSMLWKAGEESGRWKEYRSYSALLYYIAHSKLSSRRSIRKPELPRYLLHNLLRSFLQRLDQLLLLISIAHLTPFLNLQKPAFPRHRDPTWSPEILVS</sequence>
<dbReference type="EMBL" id="MU005766">
    <property type="protein sequence ID" value="KAF2712804.1"/>
    <property type="molecule type" value="Genomic_DNA"/>
</dbReference>
<evidence type="ECO:0000313" key="2">
    <source>
        <dbReference type="Proteomes" id="UP000799428"/>
    </source>
</evidence>
<keyword evidence="2" id="KW-1185">Reference proteome</keyword>
<dbReference type="AlphaFoldDB" id="A0A6G1KIY6"/>
<gene>
    <name evidence="1" type="ORF">K504DRAFT_212395</name>
</gene>
<accession>A0A6G1KIY6</accession>
<organism evidence="1 2">
    <name type="scientific">Pleomassaria siparia CBS 279.74</name>
    <dbReference type="NCBI Taxonomy" id="1314801"/>
    <lineage>
        <taxon>Eukaryota</taxon>
        <taxon>Fungi</taxon>
        <taxon>Dikarya</taxon>
        <taxon>Ascomycota</taxon>
        <taxon>Pezizomycotina</taxon>
        <taxon>Dothideomycetes</taxon>
        <taxon>Pleosporomycetidae</taxon>
        <taxon>Pleosporales</taxon>
        <taxon>Pleomassariaceae</taxon>
        <taxon>Pleomassaria</taxon>
    </lineage>
</organism>
<name>A0A6G1KIY6_9PLEO</name>
<proteinExistence type="predicted"/>
<protein>
    <submittedName>
        <fullName evidence="1">Uncharacterized protein</fullName>
    </submittedName>
</protein>
<evidence type="ECO:0000313" key="1">
    <source>
        <dbReference type="EMBL" id="KAF2712804.1"/>
    </source>
</evidence>